<dbReference type="PANTHER" id="PTHR30620">
    <property type="entry name" value="PERIPLASMIC BETA-GLUCOSIDASE-RELATED"/>
    <property type="match status" value="1"/>
</dbReference>
<dbReference type="InterPro" id="IPR001764">
    <property type="entry name" value="Glyco_hydro_3_N"/>
</dbReference>
<evidence type="ECO:0000256" key="1">
    <source>
        <dbReference type="ARBA" id="ARBA00022801"/>
    </source>
</evidence>
<dbReference type="Gene3D" id="3.20.20.300">
    <property type="entry name" value="Glycoside hydrolase, family 3, N-terminal domain"/>
    <property type="match status" value="1"/>
</dbReference>
<dbReference type="SUPFAM" id="SSF51445">
    <property type="entry name" value="(Trans)glycosidases"/>
    <property type="match status" value="1"/>
</dbReference>
<accession>A0A2G9G9R5</accession>
<dbReference type="InterPro" id="IPR017853">
    <property type="entry name" value="GH"/>
</dbReference>
<dbReference type="GO" id="GO:0004338">
    <property type="term" value="F:glucan exo-1,3-beta-glucosidase activity"/>
    <property type="evidence" value="ECO:0007669"/>
    <property type="project" value="UniProtKB-EC"/>
</dbReference>
<dbReference type="GO" id="GO:0009251">
    <property type="term" value="P:glucan catabolic process"/>
    <property type="evidence" value="ECO:0007669"/>
    <property type="project" value="TreeGrafter"/>
</dbReference>
<dbReference type="STRING" id="429701.A0A2G9G9R5"/>
<dbReference type="OrthoDB" id="416222at2759"/>
<organism evidence="3 4">
    <name type="scientific">Handroanthus impetiginosus</name>
    <dbReference type="NCBI Taxonomy" id="429701"/>
    <lineage>
        <taxon>Eukaryota</taxon>
        <taxon>Viridiplantae</taxon>
        <taxon>Streptophyta</taxon>
        <taxon>Embryophyta</taxon>
        <taxon>Tracheophyta</taxon>
        <taxon>Spermatophyta</taxon>
        <taxon>Magnoliopsida</taxon>
        <taxon>eudicotyledons</taxon>
        <taxon>Gunneridae</taxon>
        <taxon>Pentapetalae</taxon>
        <taxon>asterids</taxon>
        <taxon>lamiids</taxon>
        <taxon>Lamiales</taxon>
        <taxon>Bignoniaceae</taxon>
        <taxon>Crescentiina</taxon>
        <taxon>Tabebuia alliance</taxon>
        <taxon>Handroanthus</taxon>
    </lineage>
</organism>
<sequence>MMTSMVTGLQGQPPQGHPSGYPFVAGRENVVACAKHFVGDGGTRNGINEGDALFSYDELEKIHMAPYLDCISQGVCTIMASYSSWNGTKLHNSHFLLTEILKNKLGFQGFIISDSEGLDRLSNPHGSNYRQSVLSAISAGIDMVMVPFRFQLFLEDLMHLVESGQIPMTRIDDAVERILRVKFCLWPL</sequence>
<name>A0A2G9G9R5_9LAMI</name>
<dbReference type="PANTHER" id="PTHR30620:SF121">
    <property type="entry name" value="BETA-GLUCOSIDASE BOGH3B-LIKE"/>
    <property type="match status" value="1"/>
</dbReference>
<feature type="domain" description="Glycoside hydrolase family 3 N-terminal" evidence="2">
    <location>
        <begin position="2"/>
        <end position="181"/>
    </location>
</feature>
<evidence type="ECO:0000313" key="3">
    <source>
        <dbReference type="EMBL" id="PIN02031.1"/>
    </source>
</evidence>
<dbReference type="AlphaFoldDB" id="A0A2G9G9R5"/>
<dbReference type="InterPro" id="IPR036962">
    <property type="entry name" value="Glyco_hydro_3_N_sf"/>
</dbReference>
<dbReference type="InterPro" id="IPR051915">
    <property type="entry name" value="Cellulose_Degrad_GH3"/>
</dbReference>
<comment type="caution">
    <text evidence="3">The sequence shown here is derived from an EMBL/GenBank/DDBJ whole genome shotgun (WGS) entry which is preliminary data.</text>
</comment>
<dbReference type="Proteomes" id="UP000231279">
    <property type="component" value="Unassembled WGS sequence"/>
</dbReference>
<protein>
    <submittedName>
        <fullName evidence="3">Glucan 1,3-beta-glucosidase</fullName>
        <ecNumber evidence="3">3.2.1.58</ecNumber>
    </submittedName>
</protein>
<gene>
    <name evidence="3" type="ORF">CDL12_25457</name>
</gene>
<dbReference type="PRINTS" id="PR00133">
    <property type="entry name" value="GLHYDRLASE3"/>
</dbReference>
<dbReference type="EMBL" id="NKXS01006106">
    <property type="protein sequence ID" value="PIN02031.1"/>
    <property type="molecule type" value="Genomic_DNA"/>
</dbReference>
<evidence type="ECO:0000313" key="4">
    <source>
        <dbReference type="Proteomes" id="UP000231279"/>
    </source>
</evidence>
<keyword evidence="1 3" id="KW-0378">Hydrolase</keyword>
<keyword evidence="3" id="KW-0326">Glycosidase</keyword>
<evidence type="ECO:0000259" key="2">
    <source>
        <dbReference type="Pfam" id="PF00933"/>
    </source>
</evidence>
<keyword evidence="4" id="KW-1185">Reference proteome</keyword>
<dbReference type="EC" id="3.2.1.58" evidence="3"/>
<proteinExistence type="predicted"/>
<dbReference type="Pfam" id="PF00933">
    <property type="entry name" value="Glyco_hydro_3"/>
    <property type="match status" value="1"/>
</dbReference>
<reference evidence="4" key="1">
    <citation type="journal article" date="2018" name="Gigascience">
        <title>Genome assembly of the Pink Ipe (Handroanthus impetiginosus, Bignoniaceae), a highly valued, ecologically keystone Neotropical timber forest tree.</title>
        <authorList>
            <person name="Silva-Junior O.B."/>
            <person name="Grattapaglia D."/>
            <person name="Novaes E."/>
            <person name="Collevatti R.G."/>
        </authorList>
    </citation>
    <scope>NUCLEOTIDE SEQUENCE [LARGE SCALE GENOMIC DNA]</scope>
    <source>
        <strain evidence="4">cv. UFG-1</strain>
    </source>
</reference>